<dbReference type="AlphaFoldDB" id="A0A978UD02"/>
<proteinExistence type="inferred from homology"/>
<dbReference type="EMBL" id="JAEACU010000012">
    <property type="protein sequence ID" value="KAH7512645.1"/>
    <property type="molecule type" value="Genomic_DNA"/>
</dbReference>
<reference evidence="4" key="1">
    <citation type="journal article" date="2021" name="Front. Plant Sci.">
        <title>Chromosome-Scale Genome Assembly for Chinese Sour Jujube and Insights Into Its Genome Evolution and Domestication Signature.</title>
        <authorList>
            <person name="Shen L.-Y."/>
            <person name="Luo H."/>
            <person name="Wang X.-L."/>
            <person name="Wang X.-M."/>
            <person name="Qiu X.-J."/>
            <person name="Liu H."/>
            <person name="Zhou S.-S."/>
            <person name="Jia K.-H."/>
            <person name="Nie S."/>
            <person name="Bao Y.-T."/>
            <person name="Zhang R.-G."/>
            <person name="Yun Q.-Z."/>
            <person name="Chai Y.-H."/>
            <person name="Lu J.-Y."/>
            <person name="Li Y."/>
            <person name="Zhao S.-W."/>
            <person name="Mao J.-F."/>
            <person name="Jia S.-G."/>
            <person name="Mao Y.-M."/>
        </authorList>
    </citation>
    <scope>NUCLEOTIDE SEQUENCE</scope>
    <source>
        <strain evidence="4">AT0</strain>
        <tissue evidence="4">Leaf</tissue>
    </source>
</reference>
<dbReference type="InterPro" id="IPR006040">
    <property type="entry name" value="Allergen_Ole_e_I_CS"/>
</dbReference>
<dbReference type="InterPro" id="IPR006041">
    <property type="entry name" value="Pollen_Ole_e1_allergen"/>
</dbReference>
<comment type="similarity">
    <text evidence="1">Belongs to the Ole e I family.</text>
</comment>
<evidence type="ECO:0000256" key="1">
    <source>
        <dbReference type="ARBA" id="ARBA00010049"/>
    </source>
</evidence>
<comment type="caution">
    <text evidence="4">The sequence shown here is derived from an EMBL/GenBank/DDBJ whole genome shotgun (WGS) entry which is preliminary data.</text>
</comment>
<feature type="signal peptide" evidence="3">
    <location>
        <begin position="1"/>
        <end position="20"/>
    </location>
</feature>
<dbReference type="PROSITE" id="PS00925">
    <property type="entry name" value="OLEEI"/>
    <property type="match status" value="1"/>
</dbReference>
<organism evidence="4 5">
    <name type="scientific">Ziziphus jujuba var. spinosa</name>
    <dbReference type="NCBI Taxonomy" id="714518"/>
    <lineage>
        <taxon>Eukaryota</taxon>
        <taxon>Viridiplantae</taxon>
        <taxon>Streptophyta</taxon>
        <taxon>Embryophyta</taxon>
        <taxon>Tracheophyta</taxon>
        <taxon>Spermatophyta</taxon>
        <taxon>Magnoliopsida</taxon>
        <taxon>eudicotyledons</taxon>
        <taxon>Gunneridae</taxon>
        <taxon>Pentapetalae</taxon>
        <taxon>rosids</taxon>
        <taxon>fabids</taxon>
        <taxon>Rosales</taxon>
        <taxon>Rhamnaceae</taxon>
        <taxon>Paliureae</taxon>
        <taxon>Ziziphus</taxon>
    </lineage>
</organism>
<dbReference type="PANTHER" id="PTHR31614">
    <property type="entry name" value="PROTEIN DOWNSTREAM OF FLC-RELATED"/>
    <property type="match status" value="1"/>
</dbReference>
<evidence type="ECO:0000256" key="3">
    <source>
        <dbReference type="SAM" id="SignalP"/>
    </source>
</evidence>
<evidence type="ECO:0000313" key="5">
    <source>
        <dbReference type="Proteomes" id="UP000813462"/>
    </source>
</evidence>
<dbReference type="Proteomes" id="UP000813462">
    <property type="component" value="Unassembled WGS sequence"/>
</dbReference>
<evidence type="ECO:0008006" key="6">
    <source>
        <dbReference type="Google" id="ProtNLM"/>
    </source>
</evidence>
<name>A0A978UD02_ZIZJJ</name>
<keyword evidence="3" id="KW-0732">Signal</keyword>
<sequence length="167" mass="18558">MARALVVVALIATTISLSLSSVLSSDASEHFFVEGKVYCDTCRVQFVTRVSEYLPGAKVRLECRQRNDSTLTYSTEGETDKNGVYTLPVDGDHEEEICEVKALKSPREDCNEHFADYDQKARVVLTDKTGVTNIARYASPLGFMKKEALPVCAEVLKELFPPEEEDA</sequence>
<evidence type="ECO:0000313" key="4">
    <source>
        <dbReference type="EMBL" id="KAH7512645.1"/>
    </source>
</evidence>
<evidence type="ECO:0000256" key="2">
    <source>
        <dbReference type="ARBA" id="ARBA00023157"/>
    </source>
</evidence>
<accession>A0A978UD02</accession>
<gene>
    <name evidence="4" type="ORF">FEM48_Zijuj12G0112900</name>
</gene>
<dbReference type="PANTHER" id="PTHR31614:SF20">
    <property type="entry name" value="POLLEN PROTEIN OLE E I-LIKE PROTEIN"/>
    <property type="match status" value="1"/>
</dbReference>
<dbReference type="OrthoDB" id="1888725at2759"/>
<keyword evidence="2" id="KW-1015">Disulfide bond</keyword>
<protein>
    <recommendedName>
        <fullName evidence="6">Olee1-like protein</fullName>
    </recommendedName>
</protein>
<dbReference type="Pfam" id="PF01190">
    <property type="entry name" value="Pollen_Ole_e_1"/>
    <property type="match status" value="1"/>
</dbReference>
<dbReference type="GO" id="GO:0005615">
    <property type="term" value="C:extracellular space"/>
    <property type="evidence" value="ECO:0007669"/>
    <property type="project" value="InterPro"/>
</dbReference>
<feature type="chain" id="PRO_5037686352" description="Olee1-like protein" evidence="3">
    <location>
        <begin position="21"/>
        <end position="167"/>
    </location>
</feature>